<dbReference type="EMBL" id="CP002396">
    <property type="protein sequence ID" value="ADU14853.1"/>
    <property type="molecule type" value="Genomic_DNA"/>
</dbReference>
<evidence type="ECO:0000313" key="6">
    <source>
        <dbReference type="EMBL" id="ADU14853.1"/>
    </source>
</evidence>
<keyword evidence="4" id="KW-0732">Signal</keyword>
<dbReference type="SUPFAM" id="SSF53474">
    <property type="entry name" value="alpha/beta-Hydrolases"/>
    <property type="match status" value="1"/>
</dbReference>
<feature type="active site" description="Acyl-ester intermediate" evidence="3">
    <location>
        <position position="210"/>
    </location>
</feature>
<feature type="signal peptide" evidence="4">
    <location>
        <begin position="1"/>
        <end position="24"/>
    </location>
</feature>
<dbReference type="GO" id="GO:0004104">
    <property type="term" value="F:cholinesterase activity"/>
    <property type="evidence" value="ECO:0007669"/>
    <property type="project" value="InterPro"/>
</dbReference>
<evidence type="ECO:0000259" key="5">
    <source>
        <dbReference type="Pfam" id="PF00135"/>
    </source>
</evidence>
<evidence type="ECO:0000256" key="4">
    <source>
        <dbReference type="RuleBase" id="RU361235"/>
    </source>
</evidence>
<dbReference type="InterPro" id="IPR019819">
    <property type="entry name" value="Carboxylesterase_B_CS"/>
</dbReference>
<evidence type="ECO:0000313" key="7">
    <source>
        <dbReference type="Proteomes" id="UP000001492"/>
    </source>
</evidence>
<dbReference type="AlphaFoldDB" id="E8RTN2"/>
<dbReference type="ESTHER" id="9caul-e8rtn2">
    <property type="family name" value="Carb_B_Bacteria"/>
</dbReference>
<dbReference type="eggNOG" id="COG2272">
    <property type="taxonomic scope" value="Bacteria"/>
</dbReference>
<sequence length="511" mass="55908">MKRFVELALVAACLSLFMGGPALAAPALPPVTVTGGQIAGVDEQDVRKWLGIPFAAPPVGDLRWRSPQPVIPWQGVRAADAFSPACAQTATWLPNPKSEDCLYLNIWAPRNARNLPVMVWIHGGGYYGGSAAQPSYDGRNLARHGAVIVTLNYRLGVLGFFAHPELSAESAHKASGNQGIEDQIAALQWVRDNIAAFGGDPQRVTIFGNSAGGESVAQLMASPVAKGLFQRAISQSGNFGVPLNASENAYFSRQSAEDRALTYAKAVGSTHISDLRQLSVEDLHKVAYYTLPSVDGYVLREDLTTTYTQKRHNDVPLMAGWTADEGKDLAPELVFTQTFTAANYQALVTRLLGHAPSSELLAAYPGATDAEAKASINRLSNDWWGWRIWYWAGLQAREGKARPYLYYFAHMPAQPKPCYYGCGVGHGAEILFVFDNLDAEKRDWTPQDRQLATRLADTWVRFAKDGDPGKDWPAFDGRSDRVHIIATEKDAKETQTLPDFSLFSPPSEPQK</sequence>
<organism evidence="6 7">
    <name type="scientific">Asticcacaulis excentricus (strain ATCC 15261 / DSM 4724 / KCTC 12464 / NCIMB 9791 / VKM B-1370 / CB 48)</name>
    <dbReference type="NCBI Taxonomy" id="573065"/>
    <lineage>
        <taxon>Bacteria</taxon>
        <taxon>Pseudomonadati</taxon>
        <taxon>Pseudomonadota</taxon>
        <taxon>Alphaproteobacteria</taxon>
        <taxon>Caulobacterales</taxon>
        <taxon>Caulobacteraceae</taxon>
        <taxon>Asticcacaulis</taxon>
    </lineage>
</organism>
<evidence type="ECO:0000256" key="2">
    <source>
        <dbReference type="ARBA" id="ARBA00022801"/>
    </source>
</evidence>
<dbReference type="PANTHER" id="PTHR11559">
    <property type="entry name" value="CARBOXYLESTERASE"/>
    <property type="match status" value="1"/>
</dbReference>
<feature type="active site" description="Charge relay system" evidence="3">
    <location>
        <position position="426"/>
    </location>
</feature>
<dbReference type="InterPro" id="IPR002018">
    <property type="entry name" value="CarbesteraseB"/>
</dbReference>
<dbReference type="PRINTS" id="PR00878">
    <property type="entry name" value="CHOLNESTRASE"/>
</dbReference>
<dbReference type="InterPro" id="IPR050309">
    <property type="entry name" value="Type-B_Carboxylest/Lipase"/>
</dbReference>
<proteinExistence type="inferred from homology"/>
<dbReference type="RefSeq" id="WP_013480674.1">
    <property type="nucleotide sequence ID" value="NC_014817.1"/>
</dbReference>
<protein>
    <recommendedName>
        <fullName evidence="4">Carboxylic ester hydrolase</fullName>
        <ecNumber evidence="4">3.1.1.-</ecNumber>
    </recommendedName>
</protein>
<reference evidence="7" key="1">
    <citation type="submission" date="2010-12" db="EMBL/GenBank/DDBJ databases">
        <title>Complete sequence of chromosome 2 of Asticcacaulis excentricus CB 48.</title>
        <authorList>
            <consortium name="US DOE Joint Genome Institute"/>
            <person name="Lucas S."/>
            <person name="Copeland A."/>
            <person name="Lapidus A."/>
            <person name="Cheng J.-F."/>
            <person name="Bruce D."/>
            <person name="Goodwin L."/>
            <person name="Pitluck S."/>
            <person name="Teshima H."/>
            <person name="Davenport K."/>
            <person name="Detter J.C."/>
            <person name="Han C."/>
            <person name="Tapia R."/>
            <person name="Land M."/>
            <person name="Hauser L."/>
            <person name="Jeffries C."/>
            <person name="Kyrpides N."/>
            <person name="Ivanova N."/>
            <person name="Ovchinnikova G."/>
            <person name="Brun Y.V."/>
            <person name="Woyke T."/>
        </authorList>
    </citation>
    <scope>NUCLEOTIDE SEQUENCE [LARGE SCALE GENOMIC DNA]</scope>
    <source>
        <strain evidence="7">ATCC 15261 / DSM 4724 / KCTC 12464 / NCIMB 9791 / VKM B-1370 / CB 48</strain>
    </source>
</reference>
<dbReference type="STRING" id="573065.Astex_3218"/>
<dbReference type="EC" id="3.1.1.-" evidence="4"/>
<dbReference type="InterPro" id="IPR019826">
    <property type="entry name" value="Carboxylesterase_B_AS"/>
</dbReference>
<dbReference type="InterPro" id="IPR000997">
    <property type="entry name" value="Cholinesterase"/>
</dbReference>
<dbReference type="PROSITE" id="PS00122">
    <property type="entry name" value="CARBOXYLESTERASE_B_1"/>
    <property type="match status" value="1"/>
</dbReference>
<comment type="similarity">
    <text evidence="1 4">Belongs to the type-B carboxylesterase/lipase family.</text>
</comment>
<dbReference type="Proteomes" id="UP000001492">
    <property type="component" value="Chromosome 2"/>
</dbReference>
<dbReference type="HOGENOM" id="CLU_006586_16_4_5"/>
<feature type="domain" description="Carboxylesterase type B" evidence="5">
    <location>
        <begin position="30"/>
        <end position="490"/>
    </location>
</feature>
<name>E8RTN2_ASTEC</name>
<dbReference type="InterPro" id="IPR029058">
    <property type="entry name" value="AB_hydrolase_fold"/>
</dbReference>
<evidence type="ECO:0000256" key="1">
    <source>
        <dbReference type="ARBA" id="ARBA00005964"/>
    </source>
</evidence>
<feature type="active site" description="Charge relay system" evidence="3">
    <location>
        <position position="325"/>
    </location>
</feature>
<keyword evidence="2 4" id="KW-0378">Hydrolase</keyword>
<dbReference type="PROSITE" id="PS00941">
    <property type="entry name" value="CARBOXYLESTERASE_B_2"/>
    <property type="match status" value="1"/>
</dbReference>
<accession>E8RTN2</accession>
<dbReference type="Pfam" id="PF00135">
    <property type="entry name" value="COesterase"/>
    <property type="match status" value="1"/>
</dbReference>
<gene>
    <name evidence="6" type="ordered locus">Astex_3218</name>
</gene>
<evidence type="ECO:0000256" key="3">
    <source>
        <dbReference type="PIRSR" id="PIRSR600997-1"/>
    </source>
</evidence>
<dbReference type="Gene3D" id="3.40.50.1820">
    <property type="entry name" value="alpha/beta hydrolase"/>
    <property type="match status" value="1"/>
</dbReference>
<keyword evidence="7" id="KW-1185">Reference proteome</keyword>
<feature type="chain" id="PRO_5005128425" description="Carboxylic ester hydrolase" evidence="4">
    <location>
        <begin position="25"/>
        <end position="511"/>
    </location>
</feature>
<dbReference type="KEGG" id="aex:Astex_3218"/>